<dbReference type="Proteomes" id="UP000290849">
    <property type="component" value="Unassembled WGS sequence"/>
</dbReference>
<gene>
    <name evidence="8" type="ORF">C7R54_13905</name>
</gene>
<dbReference type="InterPro" id="IPR036188">
    <property type="entry name" value="FAD/NAD-bd_sf"/>
</dbReference>
<dbReference type="InterPro" id="IPR051169">
    <property type="entry name" value="NADH-Q_oxidoreductase"/>
</dbReference>
<dbReference type="InterPro" id="IPR023753">
    <property type="entry name" value="FAD/NAD-binding_dom"/>
</dbReference>
<feature type="domain" description="FAD/NAD(P)-binding" evidence="7">
    <location>
        <begin position="12"/>
        <end position="341"/>
    </location>
</feature>
<dbReference type="GO" id="GO:0019646">
    <property type="term" value="P:aerobic electron transport chain"/>
    <property type="evidence" value="ECO:0007669"/>
    <property type="project" value="TreeGrafter"/>
</dbReference>
<organism evidence="8 9">
    <name type="scientific">Achromobacter aloeverae</name>
    <dbReference type="NCBI Taxonomy" id="1750518"/>
    <lineage>
        <taxon>Bacteria</taxon>
        <taxon>Pseudomonadati</taxon>
        <taxon>Pseudomonadota</taxon>
        <taxon>Betaproteobacteria</taxon>
        <taxon>Burkholderiales</taxon>
        <taxon>Alcaligenaceae</taxon>
        <taxon>Achromobacter</taxon>
    </lineage>
</organism>
<feature type="transmembrane region" description="Helical" evidence="6">
    <location>
        <begin position="411"/>
        <end position="429"/>
    </location>
</feature>
<dbReference type="PANTHER" id="PTHR42913">
    <property type="entry name" value="APOPTOSIS-INDUCING FACTOR 1"/>
    <property type="match status" value="1"/>
</dbReference>
<dbReference type="AlphaFoldDB" id="A0A4Q1HKS8"/>
<dbReference type="PRINTS" id="PR00411">
    <property type="entry name" value="PNDRDTASEI"/>
</dbReference>
<keyword evidence="3" id="KW-0285">Flavoprotein</keyword>
<evidence type="ECO:0000259" key="7">
    <source>
        <dbReference type="Pfam" id="PF07992"/>
    </source>
</evidence>
<evidence type="ECO:0000256" key="3">
    <source>
        <dbReference type="ARBA" id="ARBA00022630"/>
    </source>
</evidence>
<keyword evidence="6" id="KW-0472">Membrane</keyword>
<name>A0A4Q1HKS8_9BURK</name>
<dbReference type="Pfam" id="PF07992">
    <property type="entry name" value="Pyr_redox_2"/>
    <property type="match status" value="1"/>
</dbReference>
<protein>
    <submittedName>
        <fullName evidence="8">FAD-dependent oxidoreductase</fullName>
    </submittedName>
</protein>
<comment type="caution">
    <text evidence="8">The sequence shown here is derived from an EMBL/GenBank/DDBJ whole genome shotgun (WGS) entry which is preliminary data.</text>
</comment>
<evidence type="ECO:0000256" key="4">
    <source>
        <dbReference type="ARBA" id="ARBA00022827"/>
    </source>
</evidence>
<dbReference type="OrthoDB" id="9781621at2"/>
<accession>A0A4Q1HKS8</accession>
<dbReference type="EMBL" id="PYAL01000003">
    <property type="protein sequence ID" value="RXN90569.1"/>
    <property type="molecule type" value="Genomic_DNA"/>
</dbReference>
<proteinExistence type="inferred from homology"/>
<evidence type="ECO:0000256" key="6">
    <source>
        <dbReference type="SAM" id="Phobius"/>
    </source>
</evidence>
<evidence type="ECO:0000256" key="2">
    <source>
        <dbReference type="ARBA" id="ARBA00005272"/>
    </source>
</evidence>
<reference evidence="8 9" key="1">
    <citation type="journal article" date="2017" name="Int. J. Syst. Evol. Microbiol.">
        <title>Achromobacter aloeverae sp. nov., isolated from the root of Aloe vera (L.) Burm.f.</title>
        <authorList>
            <person name="Kuncharoen N."/>
            <person name="Muramatsu Y."/>
            <person name="Shibata C."/>
            <person name="Kamakura Y."/>
            <person name="Nakagawa Y."/>
            <person name="Tanasupawat S."/>
        </authorList>
    </citation>
    <scope>NUCLEOTIDE SEQUENCE [LARGE SCALE GENOMIC DNA]</scope>
    <source>
        <strain evidence="8 9">AVA-1</strain>
    </source>
</reference>
<keyword evidence="4" id="KW-0274">FAD</keyword>
<comment type="similarity">
    <text evidence="2">Belongs to the NADH dehydrogenase family.</text>
</comment>
<evidence type="ECO:0000313" key="9">
    <source>
        <dbReference type="Proteomes" id="UP000290849"/>
    </source>
</evidence>
<dbReference type="Gene3D" id="3.50.50.100">
    <property type="match status" value="1"/>
</dbReference>
<dbReference type="InterPro" id="IPR001611">
    <property type="entry name" value="Leu-rich_rpt"/>
</dbReference>
<dbReference type="RefSeq" id="WP_129150998.1">
    <property type="nucleotide sequence ID" value="NZ_JBHSDO010000014.1"/>
</dbReference>
<sequence length="439" mass="47195">MPPITRPQPSHRVVIVGGGAGGLELAAQLGRAHGPDYVTLVDARPFHIWKPSLHEVAAGTLDIHQEGLSYLVLAHMCGFRFVLGSLASVDRAQQTITIGTVTDAKGVPVIPQRALPYDTLVLAIGSQSNFFNTPGAAQHAVTLDSTENAEQFRVTMLKAMIQVDQAKVHDPTARLNLVIVGGGATGVELAVELHEAGRVVSAYGLPSFDPDTDLTITLIEGADRILAALPEKLSAAAHRRLTELGVKLQTGRRVAEVTNNRVKTADGSEFPALLCIWAAGIQGPAVLETLDLPLNRIRQLEVNERLETSDARVLALGDCAAAPWPGHGNVPARAQAAHQQAGYLARKIGCRIRRQPEPNTPYLYQDRGSLVSLGQGAGIGSLMGKLAGRGLFVSGTLARLMYMSLHLMHHRAVLGIWRTLCLALARMLMRRTRARVKLH</sequence>
<comment type="cofactor">
    <cofactor evidence="1">
        <name>FAD</name>
        <dbReference type="ChEBI" id="CHEBI:57692"/>
    </cofactor>
</comment>
<dbReference type="SUPFAM" id="SSF51905">
    <property type="entry name" value="FAD/NAD(P)-binding domain"/>
    <property type="match status" value="1"/>
</dbReference>
<evidence type="ECO:0000313" key="8">
    <source>
        <dbReference type="EMBL" id="RXN90569.1"/>
    </source>
</evidence>
<dbReference type="PRINTS" id="PR00368">
    <property type="entry name" value="FADPNR"/>
</dbReference>
<keyword evidence="9" id="KW-1185">Reference proteome</keyword>
<keyword evidence="6" id="KW-0812">Transmembrane</keyword>
<dbReference type="PANTHER" id="PTHR42913:SF3">
    <property type="entry name" value="64 KDA MITOCHONDRIAL NADH DEHYDROGENASE (EUROFUNG)"/>
    <property type="match status" value="1"/>
</dbReference>
<dbReference type="GO" id="GO:0003955">
    <property type="term" value="F:NAD(P)H dehydrogenase (quinone) activity"/>
    <property type="evidence" value="ECO:0007669"/>
    <property type="project" value="TreeGrafter"/>
</dbReference>
<evidence type="ECO:0000256" key="5">
    <source>
        <dbReference type="ARBA" id="ARBA00023002"/>
    </source>
</evidence>
<keyword evidence="5" id="KW-0560">Oxidoreductase</keyword>
<dbReference type="PROSITE" id="PS51450">
    <property type="entry name" value="LRR"/>
    <property type="match status" value="1"/>
</dbReference>
<keyword evidence="6" id="KW-1133">Transmembrane helix</keyword>
<evidence type="ECO:0000256" key="1">
    <source>
        <dbReference type="ARBA" id="ARBA00001974"/>
    </source>
</evidence>